<proteinExistence type="predicted"/>
<dbReference type="EMBL" id="AFEU01000001">
    <property type="protein sequence ID" value="EIJ82243.1"/>
    <property type="molecule type" value="Genomic_DNA"/>
</dbReference>
<dbReference type="PATRIC" id="fig|997296.3.peg.1063"/>
<accession>I3E6X2</accession>
<evidence type="ECO:0000313" key="1">
    <source>
        <dbReference type="EMBL" id="EIJ82243.1"/>
    </source>
</evidence>
<organism evidence="1 2">
    <name type="scientific">Bacillus methanolicus PB1</name>
    <dbReference type="NCBI Taxonomy" id="997296"/>
    <lineage>
        <taxon>Bacteria</taxon>
        <taxon>Bacillati</taxon>
        <taxon>Bacillota</taxon>
        <taxon>Bacilli</taxon>
        <taxon>Bacillales</taxon>
        <taxon>Bacillaceae</taxon>
        <taxon>Bacillus</taxon>
    </lineage>
</organism>
<reference evidence="1 2" key="1">
    <citation type="journal article" date="2012" name="Appl. Environ. Microbiol.">
        <title>Genome Sequence of Thermotolerant Bacillus methanolicus: Features and Regulation Related to Methylotrophy and Production of L-Lysine and L-Glutamate from Methanol.</title>
        <authorList>
            <person name="Heggeset T.M."/>
            <person name="Krog A."/>
            <person name="Balzer S."/>
            <person name="Wentzel A."/>
            <person name="Ellingsen T.E."/>
            <person name="Brautaset T."/>
        </authorList>
    </citation>
    <scope>NUCLEOTIDE SEQUENCE [LARGE SCALE GENOMIC DNA]</scope>
    <source>
        <strain evidence="1 2">PB1</strain>
    </source>
</reference>
<dbReference type="AlphaFoldDB" id="I3E6X2"/>
<comment type="caution">
    <text evidence="1">The sequence shown here is derived from an EMBL/GenBank/DDBJ whole genome shotgun (WGS) entry which is preliminary data.</text>
</comment>
<sequence length="42" mass="4810">MDPNGTVGSPVPIRIQRLKVNDDLIEFDLIILLHKIIVKTHF</sequence>
<evidence type="ECO:0000313" key="2">
    <source>
        <dbReference type="Proteomes" id="UP000010523"/>
    </source>
</evidence>
<dbReference type="Proteomes" id="UP000010523">
    <property type="component" value="Unassembled WGS sequence"/>
</dbReference>
<name>I3E6X2_BACMT</name>
<protein>
    <submittedName>
        <fullName evidence="1">Uncharacterized protein</fullName>
    </submittedName>
</protein>
<keyword evidence="2" id="KW-1185">Reference proteome</keyword>
<gene>
    <name evidence="1" type="ORF">PB1_04905</name>
</gene>